<protein>
    <recommendedName>
        <fullName evidence="3">Cytoplasmic protein</fullName>
    </recommendedName>
</protein>
<dbReference type="InterPro" id="IPR024530">
    <property type="entry name" value="QSregVF_b"/>
</dbReference>
<reference evidence="1 2" key="1">
    <citation type="journal article" date="2011" name="Stand. Genomic Sci.">
        <title>Complete genome sequence of Weeksella virosa type strain (9751).</title>
        <authorList>
            <person name="Lang E."/>
            <person name="Teshima H."/>
            <person name="Lucas S."/>
            <person name="Lapidus A."/>
            <person name="Hammon N."/>
            <person name="Deshpande S."/>
            <person name="Nolan M."/>
            <person name="Cheng J.F."/>
            <person name="Pitluck S."/>
            <person name="Liolios K."/>
            <person name="Pagani I."/>
            <person name="Mikhailova N."/>
            <person name="Ivanova N."/>
            <person name="Mavromatis K."/>
            <person name="Pati A."/>
            <person name="Tapia R."/>
            <person name="Han C."/>
            <person name="Goodwin L."/>
            <person name="Chen A."/>
            <person name="Palaniappan K."/>
            <person name="Land M."/>
            <person name="Hauser L."/>
            <person name="Chang Y.J."/>
            <person name="Jeffries C.D."/>
            <person name="Brambilla E.M."/>
            <person name="Kopitz M."/>
            <person name="Rohde M."/>
            <person name="Goker M."/>
            <person name="Tindall B.J."/>
            <person name="Detter J.C."/>
            <person name="Woyke T."/>
            <person name="Bristow J."/>
            <person name="Eisen J.A."/>
            <person name="Markowitz V."/>
            <person name="Hugenholtz P."/>
            <person name="Klenk H.P."/>
            <person name="Kyrpides N.C."/>
        </authorList>
    </citation>
    <scope>NUCLEOTIDE SEQUENCE [LARGE SCALE GENOMIC DNA]</scope>
    <source>
        <strain evidence="2">ATCC 43766 / DSM 16922 / JCM 21250 / NBRC 16016 / NCTC 11634 / CL345/78</strain>
    </source>
</reference>
<reference evidence="2" key="2">
    <citation type="journal article" date="2011" name="Stand. Genomic Sci.">
        <title>Complete genome sequence of Weeksella virosa type strain (9751T).</title>
        <authorList>
            <person name="Lang E."/>
            <person name="Teshima H."/>
            <person name="Lucas S."/>
            <person name="Lapidus A."/>
            <person name="Hammon N."/>
            <person name="Deshpande S."/>
            <person name="Nolan M."/>
            <person name="Cheng J."/>
            <person name="Pitluck S."/>
            <person name="Liolios K."/>
            <person name="Pagani I."/>
            <person name="Mikhailova N."/>
            <person name="Ivanova N."/>
            <person name="Mavromatis K."/>
            <person name="Pati A."/>
            <person name="Tapia R."/>
            <person name="Han C."/>
            <person name="Goodwin L."/>
            <person name="Chen A."/>
            <person name="Palaniappan K."/>
            <person name="Land M."/>
            <person name="Hauser L."/>
            <person name="Chang Y."/>
            <person name="Jeffries C."/>
            <person name="Brambilla E."/>
            <person name="Kopitz M."/>
            <person name="Rohde M."/>
            <person name="Goker M."/>
            <person name="Tindall B."/>
            <person name="Detter J."/>
            <person name="Woyke T."/>
            <person name="Bristow J."/>
            <person name="Eisen J."/>
            <person name="Markowitz V."/>
            <person name="Hugenholtz P."/>
            <person name="Klenk H."/>
            <person name="Kyrpides N."/>
        </authorList>
    </citation>
    <scope>NUCLEOTIDE SEQUENCE [LARGE SCALE GENOMIC DNA]</scope>
    <source>
        <strain evidence="2">ATCC 43766 / DSM 16922 / JCM 21250 / NBRC 16016 / NCTC 11634 / CL345/78</strain>
    </source>
</reference>
<dbReference type="RefSeq" id="WP_013598022.1">
    <property type="nucleotide sequence ID" value="NC_015144.1"/>
</dbReference>
<dbReference type="AlphaFoldDB" id="F0P1K4"/>
<dbReference type="eggNOG" id="COG3530">
    <property type="taxonomic scope" value="Bacteria"/>
</dbReference>
<accession>F0P1K4</accession>
<dbReference type="KEGG" id="wvi:Weevi_0921"/>
<dbReference type="OrthoDB" id="9807855at2"/>
<dbReference type="EMBL" id="CP002455">
    <property type="protein sequence ID" value="ADX67632.1"/>
    <property type="molecule type" value="Genomic_DNA"/>
</dbReference>
<evidence type="ECO:0000313" key="1">
    <source>
        <dbReference type="EMBL" id="ADX67632.1"/>
    </source>
</evidence>
<dbReference type="Proteomes" id="UP000008641">
    <property type="component" value="Chromosome"/>
</dbReference>
<name>F0P1K4_WEEVC</name>
<dbReference type="Pfam" id="PF12843">
    <property type="entry name" value="QSregVF_b"/>
    <property type="match status" value="1"/>
</dbReference>
<proteinExistence type="predicted"/>
<gene>
    <name evidence="1" type="ordered locus">Weevi_0921</name>
</gene>
<evidence type="ECO:0000313" key="2">
    <source>
        <dbReference type="Proteomes" id="UP000008641"/>
    </source>
</evidence>
<evidence type="ECO:0008006" key="3">
    <source>
        <dbReference type="Google" id="ProtNLM"/>
    </source>
</evidence>
<dbReference type="HOGENOM" id="CLU_176025_0_0_10"/>
<dbReference type="STRING" id="865938.Weevi_0921"/>
<keyword evidence="2" id="KW-1185">Reference proteome</keyword>
<sequence length="79" mass="9050">MESGFRPEILQAMVSQTMPFGRYQGRLLCDLPISYLEWFASHGGFPKGKLGEILATVYEIKVNGLEQIIQQLKQMYPKK</sequence>
<organism evidence="1 2">
    <name type="scientific">Weeksella virosa (strain ATCC 43766 / DSM 16922 / JCM 21250 / CCUG 30538 / CDC 9751 / IAM 14551 / NBRC 16016 / NCTC 11634 / CL345/78)</name>
    <dbReference type="NCBI Taxonomy" id="865938"/>
    <lineage>
        <taxon>Bacteria</taxon>
        <taxon>Pseudomonadati</taxon>
        <taxon>Bacteroidota</taxon>
        <taxon>Flavobacteriia</taxon>
        <taxon>Flavobacteriales</taxon>
        <taxon>Weeksellaceae</taxon>
        <taxon>Weeksella</taxon>
    </lineage>
</organism>